<dbReference type="Proteomes" id="UP000000716">
    <property type="component" value="Chromosome"/>
</dbReference>
<keyword evidence="1" id="KW-0472">Membrane</keyword>
<dbReference type="HOGENOM" id="CLU_045667_2_0_9"/>
<keyword evidence="3" id="KW-1185">Reference proteome</keyword>
<feature type="transmembrane region" description="Helical" evidence="1">
    <location>
        <begin position="131"/>
        <end position="148"/>
    </location>
</feature>
<evidence type="ECO:0000256" key="1">
    <source>
        <dbReference type="SAM" id="Phobius"/>
    </source>
</evidence>
<sequence>MEEKRATWLELFYDLVYVAAIATANHVLLHTHHGVIPFEYASKFVLMFIPIWWAWVGQTMFINRFFEDAIHQRLFVIGQMIFVLIMTASLNVDFDDYYYSFLIGYLGLRVMTVLQYTMVNRRIQDPAARFLGTYFWIGIGVSSLSIFFDGSLRYVVLYLGLIIDLIVPIIGRKRLAMTPINLGYLLERFGLLTIIVLGESIISILAVLEPQDGDIRSISFSILAFIVLIAIWWQYFDNIEKKVDKDAVGTGQIILYGHLFIWMSLSVLASMMKLMYLGELDERFEVMVTFGAVLVYFLSTTLVFHNHRFPESRLHWGYFVFFVALILVFTGLHLFVLVSPLIIMIELAIFFAIYAKLTTT</sequence>
<organism evidence="2 3">
    <name type="scientific">Exiguobacterium sp. (strain ATCC BAA-1283 / AT1b)</name>
    <dbReference type="NCBI Taxonomy" id="360911"/>
    <lineage>
        <taxon>Bacteria</taxon>
        <taxon>Bacillati</taxon>
        <taxon>Bacillota</taxon>
        <taxon>Bacilli</taxon>
        <taxon>Bacillales</taxon>
        <taxon>Bacillales Family XII. Incertae Sedis</taxon>
        <taxon>Exiguobacterium</taxon>
    </lineage>
</organism>
<feature type="transmembrane region" description="Helical" evidence="1">
    <location>
        <begin position="154"/>
        <end position="171"/>
    </location>
</feature>
<name>C4L6A9_EXISA</name>
<reference evidence="2 3" key="1">
    <citation type="journal article" date="2011" name="J. Bacteriol.">
        <title>Complete genome sequence of the Thermophilic Bacterium Exiguobacterium sp. AT1b.</title>
        <authorList>
            <person name="Vishnivetskaya T.A."/>
            <person name="Lucas S."/>
            <person name="Copeland A."/>
            <person name="Lapidus A."/>
            <person name="Glavina Del Rio T."/>
            <person name="Dalin E."/>
            <person name="Tice H."/>
            <person name="Bruce D.C."/>
            <person name="Goodwin L.A."/>
            <person name="Pitluck S."/>
            <person name="Saunders E."/>
            <person name="Brettin T."/>
            <person name="Detter C."/>
            <person name="Han C."/>
            <person name="Larimer F."/>
            <person name="Land M.L."/>
            <person name="Hauser L.J."/>
            <person name="Kyrpides N.C."/>
            <person name="Ovchinnikova G."/>
            <person name="Kathariou S."/>
            <person name="Ramaley R.F."/>
            <person name="Rodrigues D.F."/>
            <person name="Hendrix C."/>
            <person name="Richardson P."/>
            <person name="Tiedje J.M."/>
        </authorList>
    </citation>
    <scope>NUCLEOTIDE SEQUENCE [LARGE SCALE GENOMIC DNA]</scope>
    <source>
        <strain evidence="3">ATCC BAA-1283 / AT1b</strain>
    </source>
</reference>
<gene>
    <name evidence="2" type="ordered locus">EAT1b_1012</name>
</gene>
<dbReference type="AlphaFoldDB" id="C4L6A9"/>
<feature type="transmembrane region" description="Helical" evidence="1">
    <location>
        <begin position="284"/>
        <end position="304"/>
    </location>
</feature>
<feature type="transmembrane region" description="Helical" evidence="1">
    <location>
        <begin position="341"/>
        <end position="357"/>
    </location>
</feature>
<feature type="transmembrane region" description="Helical" evidence="1">
    <location>
        <begin position="74"/>
        <end position="92"/>
    </location>
</feature>
<evidence type="ECO:0000313" key="3">
    <source>
        <dbReference type="Proteomes" id="UP000000716"/>
    </source>
</evidence>
<dbReference type="EMBL" id="CP001615">
    <property type="protein sequence ID" value="ACQ69940.1"/>
    <property type="molecule type" value="Genomic_DNA"/>
</dbReference>
<dbReference type="KEGG" id="eat:EAT1b_1012"/>
<evidence type="ECO:0000313" key="2">
    <source>
        <dbReference type="EMBL" id="ACQ69940.1"/>
    </source>
</evidence>
<dbReference type="Pfam" id="PF06772">
    <property type="entry name" value="LtrA"/>
    <property type="match status" value="1"/>
</dbReference>
<feature type="transmembrane region" description="Helical" evidence="1">
    <location>
        <begin position="98"/>
        <end position="119"/>
    </location>
</feature>
<keyword evidence="1" id="KW-1133">Transmembrane helix</keyword>
<feature type="transmembrane region" description="Helical" evidence="1">
    <location>
        <begin position="12"/>
        <end position="29"/>
    </location>
</feature>
<dbReference type="OrthoDB" id="9798526at2"/>
<dbReference type="STRING" id="360911.EAT1b_1012"/>
<feature type="transmembrane region" description="Helical" evidence="1">
    <location>
        <begin position="191"/>
        <end position="209"/>
    </location>
</feature>
<dbReference type="PANTHER" id="PTHR36840">
    <property type="entry name" value="BLL5714 PROTEIN"/>
    <property type="match status" value="1"/>
</dbReference>
<keyword evidence="1" id="KW-0812">Transmembrane</keyword>
<dbReference type="eggNOG" id="COG4292">
    <property type="taxonomic scope" value="Bacteria"/>
</dbReference>
<accession>C4L6A9</accession>
<protein>
    <submittedName>
        <fullName evidence="2">Low temperature requirement A</fullName>
    </submittedName>
</protein>
<feature type="transmembrane region" description="Helical" evidence="1">
    <location>
        <begin position="253"/>
        <end position="272"/>
    </location>
</feature>
<dbReference type="InterPro" id="IPR010640">
    <property type="entry name" value="Low_temperature_requirement_A"/>
</dbReference>
<dbReference type="RefSeq" id="WP_012727059.1">
    <property type="nucleotide sequence ID" value="NC_012673.1"/>
</dbReference>
<feature type="transmembrane region" description="Helical" evidence="1">
    <location>
        <begin position="215"/>
        <end position="233"/>
    </location>
</feature>
<feature type="transmembrane region" description="Helical" evidence="1">
    <location>
        <begin position="316"/>
        <end position="335"/>
    </location>
</feature>
<proteinExistence type="predicted"/>
<feature type="transmembrane region" description="Helical" evidence="1">
    <location>
        <begin position="41"/>
        <end position="62"/>
    </location>
</feature>
<dbReference type="PANTHER" id="PTHR36840:SF1">
    <property type="entry name" value="BLL5714 PROTEIN"/>
    <property type="match status" value="1"/>
</dbReference>